<dbReference type="PANTHER" id="PTHR12771">
    <property type="entry name" value="ENGULFMENT AND CELL MOTILITY"/>
    <property type="match status" value="1"/>
</dbReference>
<dbReference type="GO" id="GO:0005096">
    <property type="term" value="F:GTPase activator activity"/>
    <property type="evidence" value="ECO:0000318"/>
    <property type="project" value="GO_Central"/>
</dbReference>
<evidence type="ECO:0000259" key="1">
    <source>
        <dbReference type="PROSITE" id="PS51335"/>
    </source>
</evidence>
<organism evidence="2 3">
    <name type="scientific">Ciona intestinalis</name>
    <name type="common">Transparent sea squirt</name>
    <name type="synonym">Ascidia intestinalis</name>
    <dbReference type="NCBI Taxonomy" id="7719"/>
    <lineage>
        <taxon>Eukaryota</taxon>
        <taxon>Metazoa</taxon>
        <taxon>Chordata</taxon>
        <taxon>Tunicata</taxon>
        <taxon>Ascidiacea</taxon>
        <taxon>Phlebobranchia</taxon>
        <taxon>Cionidae</taxon>
        <taxon>Ciona</taxon>
    </lineage>
</organism>
<dbReference type="HOGENOM" id="CLU_056289_0_0_1"/>
<dbReference type="KEGG" id="cin:100186932"/>
<dbReference type="InterPro" id="IPR050868">
    <property type="entry name" value="ELMO_domain-containing"/>
</dbReference>
<dbReference type="AlphaFoldDB" id="F6ZCI6"/>
<evidence type="ECO:0000313" key="3">
    <source>
        <dbReference type="Proteomes" id="UP000008144"/>
    </source>
</evidence>
<sequence>MPEHATSTGRKTRRMPVQTQASINLIDLLYKITLLRCFIKWILRLVTGTCELQRITQKYKSGVCTVKIEESLQRSKFSEIRQMIEVEPEDIDAAIQQIISLKNISFDANSRFISCMKVCLEQIHGYDSLFCTIEELRVETYNSCNGNHEALLLKLWNLLQPENALKERVSRQWGEIGFQGTDPKTDFRGMGILGLKNLVYFAEVHNELARKTLLHSHHPQYGYSYAIVGINLTSMAYEFMSSGLLRTHFFNTVHGRPNVNHFNEVFSYLMFEFDKFWMKSEPENVMEFSRIRDEFNQTVEAVLKYVPSAKLSLDNSS</sequence>
<protein>
    <submittedName>
        <fullName evidence="2">ELMO domain-containing protein 2</fullName>
    </submittedName>
</protein>
<dbReference type="Proteomes" id="UP000008144">
    <property type="component" value="Chromosome 14"/>
</dbReference>
<dbReference type="OMA" id="PRCRQIE"/>
<reference evidence="2" key="3">
    <citation type="submission" date="2025-08" db="UniProtKB">
        <authorList>
            <consortium name="Ensembl"/>
        </authorList>
    </citation>
    <scope>IDENTIFICATION</scope>
</reference>
<dbReference type="Ensembl" id="ENSCINT00000026689.2">
    <property type="protein sequence ID" value="ENSCINP00000026443.2"/>
    <property type="gene ID" value="ENSCING00000014695.2"/>
</dbReference>
<dbReference type="PROSITE" id="PS51335">
    <property type="entry name" value="ELMO"/>
    <property type="match status" value="1"/>
</dbReference>
<dbReference type="RefSeq" id="XP_009860720.2">
    <property type="nucleotide sequence ID" value="XM_009862418.3"/>
</dbReference>
<reference evidence="3" key="1">
    <citation type="journal article" date="2002" name="Science">
        <title>The draft genome of Ciona intestinalis: insights into chordate and vertebrate origins.</title>
        <authorList>
            <person name="Dehal P."/>
            <person name="Satou Y."/>
            <person name="Campbell R.K."/>
            <person name="Chapman J."/>
            <person name="Degnan B."/>
            <person name="De Tomaso A."/>
            <person name="Davidson B."/>
            <person name="Di Gregorio A."/>
            <person name="Gelpke M."/>
            <person name="Goodstein D.M."/>
            <person name="Harafuji N."/>
            <person name="Hastings K.E."/>
            <person name="Ho I."/>
            <person name="Hotta K."/>
            <person name="Huang W."/>
            <person name="Kawashima T."/>
            <person name="Lemaire P."/>
            <person name="Martinez D."/>
            <person name="Meinertzhagen I.A."/>
            <person name="Necula S."/>
            <person name="Nonaka M."/>
            <person name="Putnam N."/>
            <person name="Rash S."/>
            <person name="Saiga H."/>
            <person name="Satake M."/>
            <person name="Terry A."/>
            <person name="Yamada L."/>
            <person name="Wang H.G."/>
            <person name="Awazu S."/>
            <person name="Azumi K."/>
            <person name="Boore J."/>
            <person name="Branno M."/>
            <person name="Chin-Bow S."/>
            <person name="DeSantis R."/>
            <person name="Doyle S."/>
            <person name="Francino P."/>
            <person name="Keys D.N."/>
            <person name="Haga S."/>
            <person name="Hayashi H."/>
            <person name="Hino K."/>
            <person name="Imai K.S."/>
            <person name="Inaba K."/>
            <person name="Kano S."/>
            <person name="Kobayashi K."/>
            <person name="Kobayashi M."/>
            <person name="Lee B.I."/>
            <person name="Makabe K.W."/>
            <person name="Manohar C."/>
            <person name="Matassi G."/>
            <person name="Medina M."/>
            <person name="Mochizuki Y."/>
            <person name="Mount S."/>
            <person name="Morishita T."/>
            <person name="Miura S."/>
            <person name="Nakayama A."/>
            <person name="Nishizaka S."/>
            <person name="Nomoto H."/>
            <person name="Ohta F."/>
            <person name="Oishi K."/>
            <person name="Rigoutsos I."/>
            <person name="Sano M."/>
            <person name="Sasaki A."/>
            <person name="Sasakura Y."/>
            <person name="Shoguchi E."/>
            <person name="Shin-i T."/>
            <person name="Spagnuolo A."/>
            <person name="Stainier D."/>
            <person name="Suzuki M.M."/>
            <person name="Tassy O."/>
            <person name="Takatori N."/>
            <person name="Tokuoka M."/>
            <person name="Yagi K."/>
            <person name="Yoshizaki F."/>
            <person name="Wada S."/>
            <person name="Zhang C."/>
            <person name="Hyatt P.D."/>
            <person name="Larimer F."/>
            <person name="Detter C."/>
            <person name="Doggett N."/>
            <person name="Glavina T."/>
            <person name="Hawkins T."/>
            <person name="Richardson P."/>
            <person name="Lucas S."/>
            <person name="Kohara Y."/>
            <person name="Levine M."/>
            <person name="Satoh N."/>
            <person name="Rokhsar D.S."/>
        </authorList>
    </citation>
    <scope>NUCLEOTIDE SEQUENCE [LARGE SCALE GENOMIC DNA]</scope>
</reference>
<accession>A0A1W3JGG0</accession>
<reference evidence="2" key="2">
    <citation type="journal article" date="2008" name="Genome Biol.">
        <title>Improved genome assembly and evidence-based global gene model set for the chordate Ciona intestinalis: new insight into intron and operon populations.</title>
        <authorList>
            <person name="Satou Y."/>
            <person name="Mineta K."/>
            <person name="Ogasawara M."/>
            <person name="Sasakura Y."/>
            <person name="Shoguchi E."/>
            <person name="Ueno K."/>
            <person name="Yamada L."/>
            <person name="Matsumoto J."/>
            <person name="Wasserscheid J."/>
            <person name="Dewar K."/>
            <person name="Wiley G.B."/>
            <person name="Macmil S.L."/>
            <person name="Roe B.A."/>
            <person name="Zeller R.W."/>
            <person name="Hastings K.E."/>
            <person name="Lemaire P."/>
            <person name="Lindquist E."/>
            <person name="Endo T."/>
            <person name="Hotta K."/>
            <person name="Inaba K."/>
        </authorList>
    </citation>
    <scope>NUCLEOTIDE SEQUENCE [LARGE SCALE GENOMIC DNA]</scope>
    <source>
        <strain evidence="2">wild type</strain>
    </source>
</reference>
<name>F6ZCI6_CIOIN</name>
<feature type="domain" description="ELMO" evidence="1">
    <location>
        <begin position="147"/>
        <end position="303"/>
    </location>
</feature>
<dbReference type="PANTHER" id="PTHR12771:SF51">
    <property type="entry name" value="LD01482P"/>
    <property type="match status" value="1"/>
</dbReference>
<dbReference type="Pfam" id="PF04727">
    <property type="entry name" value="ELMO_CED12"/>
    <property type="match status" value="1"/>
</dbReference>
<dbReference type="GeneTree" id="ENSGT00940000156589"/>
<dbReference type="GeneID" id="100186932"/>
<evidence type="ECO:0000313" key="2">
    <source>
        <dbReference type="Ensembl" id="ENSCINP00000026443.2"/>
    </source>
</evidence>
<dbReference type="STRING" id="7719.ENSCINP00000026443"/>
<dbReference type="InterPro" id="IPR006816">
    <property type="entry name" value="ELMO_dom"/>
</dbReference>
<dbReference type="EMBL" id="EAAA01001169">
    <property type="status" value="NOT_ANNOTATED_CDS"/>
    <property type="molecule type" value="Genomic_DNA"/>
</dbReference>
<accession>F6ZCI6</accession>
<keyword evidence="3" id="KW-1185">Reference proteome</keyword>
<reference evidence="2" key="4">
    <citation type="submission" date="2025-09" db="UniProtKB">
        <authorList>
            <consortium name="Ensembl"/>
        </authorList>
    </citation>
    <scope>IDENTIFICATION</scope>
</reference>
<proteinExistence type="predicted"/>
<gene>
    <name evidence="2" type="primary">LOC100186932</name>
</gene>
<dbReference type="OrthoDB" id="67155at2759"/>
<dbReference type="FunCoup" id="F6ZCI6">
    <property type="interactions" value="112"/>
</dbReference>
<dbReference type="InParanoid" id="F6ZCI6"/>